<comment type="similarity">
    <text evidence="5 6">Belongs to the DegT/DnrJ/EryC1 family.</text>
</comment>
<accession>A0A1Y6CMM6</accession>
<dbReference type="InterPro" id="IPR018357">
    <property type="entry name" value="Hexapep_transf_CS"/>
</dbReference>
<evidence type="ECO:0000256" key="4">
    <source>
        <dbReference type="ARBA" id="ARBA00023315"/>
    </source>
</evidence>
<sequence>MKKNTMIQDTAKKTLHNVKIGKDVKIFDYVNAYGCSIGDESKVGAFVEVQKGATIGRRCKISSHSFICEGVTIEDDVFIGHNVNFINDKFPRATNSDGSVQCDKDWATLETIVKKGASIGTGSVILGGISIGKDSIVGAGSVVTRDVPDNTIVCGNPARSIRKIDTKVEVNEYSVPFFDLTRQYSDIQEVIEAKVIEVLRSQEYTGGQYHNLFCESLKKYLGVDNAVLCSSGTSALQVSMQSLGISSGDEVIVPSNTFIATAFAVSTVGAKVVFCDVNRQSLNMDWECLKDKITEKTKAVISVHMYGNTSDISDMSKKLKEKNIYLIEDCAQALGTRSNGSLVGTFGDVGCFSFYPSKNLGAVGEGGAIVTSSQEIANKCSIIVNQGSSVKNLHTSIGGNYRMQGIQAAVLGIKIKYLDKWIEKRRSVAKRYIENLKNGRIEVPIVSDENYHSFHLFPVLVDDRSRFTHFLTEKNVGYGTHYPVPCHLQDAYEHLGYCRGDLPVSEFIADHIVTLPMFPEMTDEEVTRVLEVVNEY</sequence>
<evidence type="ECO:0000256" key="1">
    <source>
        <dbReference type="ARBA" id="ARBA00022679"/>
    </source>
</evidence>
<dbReference type="InterPro" id="IPR015421">
    <property type="entry name" value="PyrdxlP-dep_Trfase_major"/>
</dbReference>
<evidence type="ECO:0000256" key="6">
    <source>
        <dbReference type="RuleBase" id="RU004508"/>
    </source>
</evidence>
<dbReference type="InterPro" id="IPR015424">
    <property type="entry name" value="PyrdxlP-dep_Trfase"/>
</dbReference>
<keyword evidence="8" id="KW-1185">Reference proteome</keyword>
<dbReference type="GO" id="GO:0008483">
    <property type="term" value="F:transaminase activity"/>
    <property type="evidence" value="ECO:0007669"/>
    <property type="project" value="TreeGrafter"/>
</dbReference>
<dbReference type="InterPro" id="IPR015422">
    <property type="entry name" value="PyrdxlP-dep_Trfase_small"/>
</dbReference>
<dbReference type="Pfam" id="PF01041">
    <property type="entry name" value="DegT_DnrJ_EryC1"/>
    <property type="match status" value="1"/>
</dbReference>
<dbReference type="CDD" id="cd00616">
    <property type="entry name" value="AHBA_syn"/>
    <property type="match status" value="1"/>
</dbReference>
<dbReference type="RefSeq" id="WP_132324739.1">
    <property type="nucleotide sequence ID" value="NZ_FWZT01000029.1"/>
</dbReference>
<dbReference type="Gene3D" id="3.40.640.10">
    <property type="entry name" value="Type I PLP-dependent aspartate aminotransferase-like (Major domain)"/>
    <property type="match status" value="1"/>
</dbReference>
<evidence type="ECO:0000256" key="5">
    <source>
        <dbReference type="ARBA" id="ARBA00037999"/>
    </source>
</evidence>
<dbReference type="InterPro" id="IPR001451">
    <property type="entry name" value="Hexapep"/>
</dbReference>
<dbReference type="SUPFAM" id="SSF51161">
    <property type="entry name" value="Trimeric LpxA-like enzymes"/>
    <property type="match status" value="1"/>
</dbReference>
<gene>
    <name evidence="7" type="ORF">SAMN06296036_12949</name>
</gene>
<reference evidence="8" key="1">
    <citation type="submission" date="2017-04" db="EMBL/GenBank/DDBJ databases">
        <authorList>
            <person name="Varghese N."/>
            <person name="Submissions S."/>
        </authorList>
    </citation>
    <scope>NUCLEOTIDE SEQUENCE [LARGE SCALE GENOMIC DNA]</scope>
    <source>
        <strain evidence="8">RKEM611</strain>
    </source>
</reference>
<evidence type="ECO:0000313" key="8">
    <source>
        <dbReference type="Proteomes" id="UP000192907"/>
    </source>
</evidence>
<dbReference type="SUPFAM" id="SSF53383">
    <property type="entry name" value="PLP-dependent transferases"/>
    <property type="match status" value="1"/>
</dbReference>
<keyword evidence="3 6" id="KW-0663">Pyridoxal phosphate</keyword>
<dbReference type="GO" id="GO:0030170">
    <property type="term" value="F:pyridoxal phosphate binding"/>
    <property type="evidence" value="ECO:0007669"/>
    <property type="project" value="TreeGrafter"/>
</dbReference>
<dbReference type="OrthoDB" id="5298601at2"/>
<dbReference type="STRING" id="1513793.SAMN06296036_12949"/>
<dbReference type="Gene3D" id="2.160.10.10">
    <property type="entry name" value="Hexapeptide repeat proteins"/>
    <property type="match status" value="1"/>
</dbReference>
<dbReference type="Gene3D" id="3.90.1150.10">
    <property type="entry name" value="Aspartate Aminotransferase, domain 1"/>
    <property type="match status" value="1"/>
</dbReference>
<dbReference type="Proteomes" id="UP000192907">
    <property type="component" value="Unassembled WGS sequence"/>
</dbReference>
<dbReference type="EMBL" id="FWZT01000029">
    <property type="protein sequence ID" value="SMF75556.1"/>
    <property type="molecule type" value="Genomic_DNA"/>
</dbReference>
<dbReference type="PANTHER" id="PTHR30244:SF36">
    <property type="entry name" value="3-OXO-GLUCOSE-6-PHOSPHATE:GLUTAMATE AMINOTRANSFERASE"/>
    <property type="match status" value="1"/>
</dbReference>
<dbReference type="Pfam" id="PF00132">
    <property type="entry name" value="Hexapep"/>
    <property type="match status" value="2"/>
</dbReference>
<dbReference type="InterPro" id="IPR000653">
    <property type="entry name" value="DegT/StrS_aminotransferase"/>
</dbReference>
<evidence type="ECO:0000313" key="7">
    <source>
        <dbReference type="EMBL" id="SMF75556.1"/>
    </source>
</evidence>
<dbReference type="AlphaFoldDB" id="A0A1Y6CMM6"/>
<dbReference type="InterPro" id="IPR011004">
    <property type="entry name" value="Trimer_LpxA-like_sf"/>
</dbReference>
<proteinExistence type="inferred from homology"/>
<dbReference type="PROSITE" id="PS00101">
    <property type="entry name" value="HEXAPEP_TRANSFERASES"/>
    <property type="match status" value="1"/>
</dbReference>
<keyword evidence="2" id="KW-0677">Repeat</keyword>
<organism evidence="7 8">
    <name type="scientific">Pseudobacteriovorax antillogorgiicola</name>
    <dbReference type="NCBI Taxonomy" id="1513793"/>
    <lineage>
        <taxon>Bacteria</taxon>
        <taxon>Pseudomonadati</taxon>
        <taxon>Bdellovibrionota</taxon>
        <taxon>Oligoflexia</taxon>
        <taxon>Oligoflexales</taxon>
        <taxon>Pseudobacteriovoracaceae</taxon>
        <taxon>Pseudobacteriovorax</taxon>
    </lineage>
</organism>
<keyword evidence="4" id="KW-0012">Acyltransferase</keyword>
<dbReference type="GO" id="GO:0016746">
    <property type="term" value="F:acyltransferase activity"/>
    <property type="evidence" value="ECO:0007669"/>
    <property type="project" value="UniProtKB-KW"/>
</dbReference>
<protein>
    <submittedName>
        <fullName evidence="7">dTDP-4-amino-4,6-dideoxygalactose transaminase</fullName>
    </submittedName>
</protein>
<evidence type="ECO:0000256" key="2">
    <source>
        <dbReference type="ARBA" id="ARBA00022737"/>
    </source>
</evidence>
<evidence type="ECO:0000256" key="3">
    <source>
        <dbReference type="ARBA" id="ARBA00022898"/>
    </source>
</evidence>
<keyword evidence="1" id="KW-0808">Transferase</keyword>
<dbReference type="CDD" id="cd03358">
    <property type="entry name" value="LbH_WxcM_N_like"/>
    <property type="match status" value="1"/>
</dbReference>
<name>A0A1Y6CMM6_9BACT</name>
<dbReference type="PANTHER" id="PTHR30244">
    <property type="entry name" value="TRANSAMINASE"/>
    <property type="match status" value="1"/>
</dbReference>
<dbReference type="GO" id="GO:0000271">
    <property type="term" value="P:polysaccharide biosynthetic process"/>
    <property type="evidence" value="ECO:0007669"/>
    <property type="project" value="TreeGrafter"/>
</dbReference>